<reference evidence="2 3" key="1">
    <citation type="submission" date="2012-09" db="EMBL/GenBank/DDBJ databases">
        <title>Draft Genome Sequences of 6 Strains from Genus Thauera.</title>
        <authorList>
            <person name="Liu B."/>
            <person name="Shapleigh J.P."/>
            <person name="Frostegard A.H."/>
        </authorList>
    </citation>
    <scope>NUCLEOTIDE SEQUENCE [LARGE SCALE GENOMIC DNA]</scope>
    <source>
        <strain evidence="3">47Lol / DSM 12138</strain>
    </source>
</reference>
<evidence type="ECO:0000313" key="2">
    <source>
        <dbReference type="EMBL" id="ENO90473.1"/>
    </source>
</evidence>
<dbReference type="RefSeq" id="WP_004332697.1">
    <property type="nucleotide sequence ID" value="NZ_AMXE01000002.1"/>
</dbReference>
<sequence>MDTTKPCISPRKGRIQLSISQEVLDRIEPLRDEVNFSAEAEHLFRTIAERVERRKWVERNAGALCEHGRAIARTGLAGTEFDRI</sequence>
<dbReference type="InterPro" id="IPR009956">
    <property type="entry name" value="Post-segregation_anti-tox_CcdA"/>
</dbReference>
<dbReference type="AlphaFoldDB" id="N6Z826"/>
<protein>
    <submittedName>
        <fullName evidence="2">Uncharacterized protein</fullName>
    </submittedName>
</protein>
<evidence type="ECO:0000256" key="1">
    <source>
        <dbReference type="ARBA" id="ARBA00022649"/>
    </source>
</evidence>
<comment type="caution">
    <text evidence="2">The sequence shown here is derived from an EMBL/GenBank/DDBJ whole genome shotgun (WGS) entry which is preliminary data.</text>
</comment>
<dbReference type="Proteomes" id="UP000013232">
    <property type="component" value="Unassembled WGS sequence"/>
</dbReference>
<dbReference type="OrthoDB" id="7219749at2"/>
<keyword evidence="3" id="KW-1185">Reference proteome</keyword>
<name>N6Z826_THAL4</name>
<organism evidence="2 3">
    <name type="scientific">Thauera linaloolentis (strain DSM 12138 / JCM 21573 / CCUG 41526 / CIP 105981 / IAM 15112 / NBRC 102519 / 47Lol)</name>
    <dbReference type="NCBI Taxonomy" id="1123367"/>
    <lineage>
        <taxon>Bacteria</taxon>
        <taxon>Pseudomonadati</taxon>
        <taxon>Pseudomonadota</taxon>
        <taxon>Betaproteobacteria</taxon>
        <taxon>Rhodocyclales</taxon>
        <taxon>Zoogloeaceae</taxon>
        <taxon>Thauera</taxon>
    </lineage>
</organism>
<accession>N6Z826</accession>
<proteinExistence type="predicted"/>
<gene>
    <name evidence="2" type="ORF">C666_01175</name>
</gene>
<dbReference type="EMBL" id="AMXE01000002">
    <property type="protein sequence ID" value="ENO90473.1"/>
    <property type="molecule type" value="Genomic_DNA"/>
</dbReference>
<evidence type="ECO:0000313" key="3">
    <source>
        <dbReference type="Proteomes" id="UP000013232"/>
    </source>
</evidence>
<dbReference type="STRING" id="1123367.GCA_000621305_02398"/>
<dbReference type="Pfam" id="PF07362">
    <property type="entry name" value="CcdA"/>
    <property type="match status" value="1"/>
</dbReference>
<keyword evidence="1" id="KW-1277">Toxin-antitoxin system</keyword>